<dbReference type="OrthoDB" id="3785446at2"/>
<reference evidence="4 5" key="1">
    <citation type="submission" date="2019-03" db="EMBL/GenBank/DDBJ databases">
        <authorList>
            <person name="Kim M.K.M."/>
        </authorList>
    </citation>
    <scope>NUCLEOTIDE SEQUENCE [LARGE SCALE GENOMIC DNA]</scope>
    <source>
        <strain evidence="4 5">18JY15-6</strain>
    </source>
</reference>
<feature type="transmembrane region" description="Helical" evidence="2">
    <location>
        <begin position="39"/>
        <end position="62"/>
    </location>
</feature>
<keyword evidence="2" id="KW-1133">Transmembrane helix</keyword>
<accession>A0A4R1C2L6</accession>
<feature type="compositionally biased region" description="Polar residues" evidence="1">
    <location>
        <begin position="73"/>
        <end position="82"/>
    </location>
</feature>
<organism evidence="4 5">
    <name type="scientific">Nocardioides jejuensis</name>
    <dbReference type="NCBI Taxonomy" id="2502782"/>
    <lineage>
        <taxon>Bacteria</taxon>
        <taxon>Bacillati</taxon>
        <taxon>Actinomycetota</taxon>
        <taxon>Actinomycetes</taxon>
        <taxon>Propionibacteriales</taxon>
        <taxon>Nocardioidaceae</taxon>
        <taxon>Nocardioides</taxon>
    </lineage>
</organism>
<feature type="region of interest" description="Disordered" evidence="1">
    <location>
        <begin position="63"/>
        <end position="128"/>
    </location>
</feature>
<proteinExistence type="predicted"/>
<dbReference type="RefSeq" id="WP_131583407.1">
    <property type="nucleotide sequence ID" value="NZ_SJZJ01000013.1"/>
</dbReference>
<name>A0A4R1C2L6_9ACTN</name>
<keyword evidence="2" id="KW-0472">Membrane</keyword>
<evidence type="ECO:0000313" key="4">
    <source>
        <dbReference type="EMBL" id="TCJ24387.1"/>
    </source>
</evidence>
<keyword evidence="2" id="KW-0812">Transmembrane</keyword>
<feature type="domain" description="DUF4232" evidence="3">
    <location>
        <begin position="273"/>
        <end position="400"/>
    </location>
</feature>
<comment type="caution">
    <text evidence="4">The sequence shown here is derived from an EMBL/GenBank/DDBJ whole genome shotgun (WGS) entry which is preliminary data.</text>
</comment>
<gene>
    <name evidence="4" type="ORF">EPD65_09250</name>
</gene>
<evidence type="ECO:0000256" key="1">
    <source>
        <dbReference type="SAM" id="MobiDB-lite"/>
    </source>
</evidence>
<protein>
    <submittedName>
        <fullName evidence="4">DUF4232 domain-containing protein</fullName>
    </submittedName>
</protein>
<dbReference type="Proteomes" id="UP000295453">
    <property type="component" value="Unassembled WGS sequence"/>
</dbReference>
<feature type="compositionally biased region" description="Basic and acidic residues" evidence="1">
    <location>
        <begin position="101"/>
        <end position="111"/>
    </location>
</feature>
<keyword evidence="5" id="KW-1185">Reference proteome</keyword>
<dbReference type="Pfam" id="PF14016">
    <property type="entry name" value="DUF4232"/>
    <property type="match status" value="1"/>
</dbReference>
<evidence type="ECO:0000259" key="3">
    <source>
        <dbReference type="Pfam" id="PF14016"/>
    </source>
</evidence>
<dbReference type="InterPro" id="IPR025326">
    <property type="entry name" value="DUF4232"/>
</dbReference>
<sequence length="438" mass="44799">MSDRDPLEQLARLGSGGPVTPLPPAEVRRLGDRRRARRTAVTGVAGAVAVLAVVIPASLYAARDDGATPEPPSSSDTATTSIPPKDRIPAGFPLGLGAHDYGSDGHTEGPGRDVSGTTPTPCNADPLASRTATDRLAFASLAVELEDYRHLSLYADEKDARSVMKAAADAVAACPTEPFDAMTMMWTSRAADTGYESLTFSQGYRDAIGGTTFQLTRVGRAVLMVAFSGEGVAEPATLTPITKQIAPHMCVFTPEGCGPDASSTPTATTPADCTTADLDATVKPLDSAAGSTYAEVRFTNTSSHDCAIHGSSTLRAVTSDGLAIAGNTTTSNEFVLAPDGVATALVRDTNPDNFPAADCMPANVSAWRITVPGSGETIDVDPTGYSTACTKIGNVSIDPWKPDQGDAAAARRAAEAAAASARAAADAAAADASAQASP</sequence>
<dbReference type="EMBL" id="SJZJ01000013">
    <property type="protein sequence ID" value="TCJ24387.1"/>
    <property type="molecule type" value="Genomic_DNA"/>
</dbReference>
<evidence type="ECO:0000313" key="5">
    <source>
        <dbReference type="Proteomes" id="UP000295453"/>
    </source>
</evidence>
<evidence type="ECO:0000256" key="2">
    <source>
        <dbReference type="SAM" id="Phobius"/>
    </source>
</evidence>
<feature type="region of interest" description="Disordered" evidence="1">
    <location>
        <begin position="1"/>
        <end position="34"/>
    </location>
</feature>
<dbReference type="AlphaFoldDB" id="A0A4R1C2L6"/>